<comment type="caution">
    <text evidence="1">The sequence shown here is derived from an EMBL/GenBank/DDBJ whole genome shotgun (WGS) entry which is preliminary data.</text>
</comment>
<dbReference type="Pfam" id="PF07963">
    <property type="entry name" value="N_methyl"/>
    <property type="match status" value="1"/>
</dbReference>
<evidence type="ECO:0000313" key="1">
    <source>
        <dbReference type="EMBL" id="TNC71352.1"/>
    </source>
</evidence>
<dbReference type="Proteomes" id="UP000305709">
    <property type="component" value="Unassembled WGS sequence"/>
</dbReference>
<dbReference type="PROSITE" id="PS00409">
    <property type="entry name" value="PROKAR_NTER_METHYL"/>
    <property type="match status" value="1"/>
</dbReference>
<dbReference type="InterPro" id="IPR012902">
    <property type="entry name" value="N_methyl_site"/>
</dbReference>
<proteinExistence type="predicted"/>
<evidence type="ECO:0000313" key="2">
    <source>
        <dbReference type="Proteomes" id="UP000305709"/>
    </source>
</evidence>
<dbReference type="OrthoDB" id="9990208at2"/>
<dbReference type="AlphaFoldDB" id="A0A5C4NBE7"/>
<gene>
    <name evidence="1" type="ORF">FHG71_12215</name>
</gene>
<name>A0A5C4NBE7_9RHOB</name>
<accession>A0A5C4NBE7</accession>
<dbReference type="EMBL" id="VDFV01000015">
    <property type="protein sequence ID" value="TNC71352.1"/>
    <property type="molecule type" value="Genomic_DNA"/>
</dbReference>
<organism evidence="1 2">
    <name type="scientific">Rubellimicrobium roseum</name>
    <dbReference type="NCBI Taxonomy" id="687525"/>
    <lineage>
        <taxon>Bacteria</taxon>
        <taxon>Pseudomonadati</taxon>
        <taxon>Pseudomonadota</taxon>
        <taxon>Alphaproteobacteria</taxon>
        <taxon>Rhodobacterales</taxon>
        <taxon>Roseobacteraceae</taxon>
        <taxon>Rubellimicrobium</taxon>
    </lineage>
</organism>
<protein>
    <submittedName>
        <fullName evidence="1">Prepilin-type N-terminal cleavage/methylation domain-containing protein</fullName>
    </submittedName>
</protein>
<keyword evidence="2" id="KW-1185">Reference proteome</keyword>
<dbReference type="NCBIfam" id="TIGR02532">
    <property type="entry name" value="IV_pilin_GFxxxE"/>
    <property type="match status" value="1"/>
</dbReference>
<sequence length="134" mass="14439">MRSSRSMTWPSDPGRRRARRGVTLLETLVATAVLALLVGTAVGGLGRTLGQSATRTDRAWMTELARSVADEYRVTRDPALAQGRATPDLMWELATGEPATAPEPGLVEVTVSVWREGRESQAVALRMLLPEAGP</sequence>
<reference evidence="1 2" key="1">
    <citation type="submission" date="2019-06" db="EMBL/GenBank/DDBJ databases">
        <authorList>
            <person name="Jiang L."/>
        </authorList>
    </citation>
    <scope>NUCLEOTIDE SEQUENCE [LARGE SCALE GENOMIC DNA]</scope>
    <source>
        <strain evidence="1 2">YIM 48858</strain>
    </source>
</reference>